<dbReference type="EMBL" id="JAROKS010000002">
    <property type="protein sequence ID" value="KAK1806031.1"/>
    <property type="molecule type" value="Genomic_DNA"/>
</dbReference>
<keyword evidence="8" id="KW-0675">Receptor</keyword>
<protein>
    <recommendedName>
        <fullName evidence="12">G-protein coupled receptors family 1 profile domain-containing protein</fullName>
    </recommendedName>
</protein>
<dbReference type="Gene3D" id="1.20.1070.10">
    <property type="entry name" value="Rhodopsin 7-helix transmembrane proteins"/>
    <property type="match status" value="1"/>
</dbReference>
<dbReference type="SUPFAM" id="SSF82708">
    <property type="entry name" value="R3H domain"/>
    <property type="match status" value="1"/>
</dbReference>
<dbReference type="InterPro" id="IPR008103">
    <property type="entry name" value="KiSS_1_rcpt"/>
</dbReference>
<feature type="transmembrane region" description="Helical" evidence="11">
    <location>
        <begin position="273"/>
        <end position="299"/>
    </location>
</feature>
<feature type="transmembrane region" description="Helical" evidence="11">
    <location>
        <begin position="402"/>
        <end position="425"/>
    </location>
</feature>
<evidence type="ECO:0000313" key="14">
    <source>
        <dbReference type="Proteomes" id="UP001239994"/>
    </source>
</evidence>
<organism evidence="13 14">
    <name type="scientific">Electrophorus voltai</name>
    <dbReference type="NCBI Taxonomy" id="2609070"/>
    <lineage>
        <taxon>Eukaryota</taxon>
        <taxon>Metazoa</taxon>
        <taxon>Chordata</taxon>
        <taxon>Craniata</taxon>
        <taxon>Vertebrata</taxon>
        <taxon>Euteleostomi</taxon>
        <taxon>Actinopterygii</taxon>
        <taxon>Neopterygii</taxon>
        <taxon>Teleostei</taxon>
        <taxon>Ostariophysi</taxon>
        <taxon>Gymnotiformes</taxon>
        <taxon>Gymnotoidei</taxon>
        <taxon>Gymnotidae</taxon>
        <taxon>Electrophorus</taxon>
    </lineage>
</organism>
<feature type="transmembrane region" description="Helical" evidence="11">
    <location>
        <begin position="352"/>
        <end position="373"/>
    </location>
</feature>
<evidence type="ECO:0000256" key="10">
    <source>
        <dbReference type="ARBA" id="ARBA00023224"/>
    </source>
</evidence>
<keyword evidence="3 11" id="KW-0812">Transmembrane</keyword>
<dbReference type="Pfam" id="PF13902">
    <property type="entry name" value="R3H-assoc"/>
    <property type="match status" value="1"/>
</dbReference>
<keyword evidence="5" id="KW-0297">G-protein coupled receptor</keyword>
<keyword evidence="2" id="KW-1003">Cell membrane</keyword>
<dbReference type="InterPro" id="IPR017452">
    <property type="entry name" value="GPCR_Rhodpsn_7TM"/>
</dbReference>
<evidence type="ECO:0000256" key="2">
    <source>
        <dbReference type="ARBA" id="ARBA00022475"/>
    </source>
</evidence>
<gene>
    <name evidence="13" type="ORF">P4O66_013074</name>
</gene>
<dbReference type="GO" id="GO:0008528">
    <property type="term" value="F:G protein-coupled peptide receptor activity"/>
    <property type="evidence" value="ECO:0007669"/>
    <property type="project" value="UniProtKB-ARBA"/>
</dbReference>
<dbReference type="InterPro" id="IPR036867">
    <property type="entry name" value="R3H_dom_sf"/>
</dbReference>
<proteinExistence type="predicted"/>
<reference evidence="13" key="1">
    <citation type="submission" date="2023-03" db="EMBL/GenBank/DDBJ databases">
        <title>Electrophorus voltai genome.</title>
        <authorList>
            <person name="Bian C."/>
        </authorList>
    </citation>
    <scope>NUCLEOTIDE SEQUENCE</scope>
    <source>
        <strain evidence="13">CB-2022</strain>
        <tissue evidence="13">Muscle</tissue>
    </source>
</reference>
<evidence type="ECO:0000256" key="7">
    <source>
        <dbReference type="ARBA" id="ARBA00023157"/>
    </source>
</evidence>
<dbReference type="GO" id="GO:0003676">
    <property type="term" value="F:nucleic acid binding"/>
    <property type="evidence" value="ECO:0007669"/>
    <property type="project" value="InterPro"/>
</dbReference>
<evidence type="ECO:0000256" key="3">
    <source>
        <dbReference type="ARBA" id="ARBA00022692"/>
    </source>
</evidence>
<dbReference type="FunFam" id="1.20.1070.10:FF:000171">
    <property type="entry name" value="KISS1 receptor b"/>
    <property type="match status" value="1"/>
</dbReference>
<keyword evidence="9" id="KW-0325">Glycoprotein</keyword>
<evidence type="ECO:0000256" key="11">
    <source>
        <dbReference type="SAM" id="Phobius"/>
    </source>
</evidence>
<dbReference type="SMART" id="SM01381">
    <property type="entry name" value="7TM_GPCR_Srsx"/>
    <property type="match status" value="1"/>
</dbReference>
<keyword evidence="7" id="KW-1015">Disulfide bond</keyword>
<feature type="domain" description="G-protein coupled receptors family 1 profile" evidence="12">
    <location>
        <begin position="253"/>
        <end position="516"/>
    </location>
</feature>
<evidence type="ECO:0000256" key="9">
    <source>
        <dbReference type="ARBA" id="ARBA00023180"/>
    </source>
</evidence>
<name>A0AAD8ZVQ7_9TELE</name>
<evidence type="ECO:0000256" key="8">
    <source>
        <dbReference type="ARBA" id="ARBA00023170"/>
    </source>
</evidence>
<dbReference type="PANTHER" id="PTHR45695:SF23">
    <property type="entry name" value="GALANIN-LIKE G-PROTEIN COUPLED RECEPTOR NPR-9"/>
    <property type="match status" value="1"/>
</dbReference>
<evidence type="ECO:0000259" key="12">
    <source>
        <dbReference type="PROSITE" id="PS50262"/>
    </source>
</evidence>
<keyword evidence="4 11" id="KW-1133">Transmembrane helix</keyword>
<feature type="transmembrane region" description="Helical" evidence="11">
    <location>
        <begin position="499"/>
        <end position="519"/>
    </location>
</feature>
<dbReference type="AlphaFoldDB" id="A0AAD8ZVQ7"/>
<dbReference type="InterPro" id="IPR025952">
    <property type="entry name" value="R3H-assoc_dom"/>
</dbReference>
<dbReference type="Proteomes" id="UP001239994">
    <property type="component" value="Unassembled WGS sequence"/>
</dbReference>
<comment type="caution">
    <text evidence="13">The sequence shown here is derived from an EMBL/GenBank/DDBJ whole genome shotgun (WGS) entry which is preliminary data.</text>
</comment>
<keyword evidence="10" id="KW-0807">Transducer</keyword>
<dbReference type="GO" id="GO:0005886">
    <property type="term" value="C:plasma membrane"/>
    <property type="evidence" value="ECO:0007669"/>
    <property type="project" value="UniProtKB-SubCell"/>
</dbReference>
<feature type="transmembrane region" description="Helical" evidence="11">
    <location>
        <begin position="311"/>
        <end position="332"/>
    </location>
</feature>
<dbReference type="CDD" id="cd15095">
    <property type="entry name" value="7tmA_KiSS1R"/>
    <property type="match status" value="1"/>
</dbReference>
<dbReference type="InterPro" id="IPR000276">
    <property type="entry name" value="GPCR_Rhodpsn"/>
</dbReference>
<feature type="transmembrane region" description="Helical" evidence="11">
    <location>
        <begin position="460"/>
        <end position="479"/>
    </location>
</feature>
<dbReference type="PRINTS" id="PR00237">
    <property type="entry name" value="GPCRRHODOPSN"/>
</dbReference>
<feature type="transmembrane region" description="Helical" evidence="11">
    <location>
        <begin position="237"/>
        <end position="261"/>
    </location>
</feature>
<dbReference type="Pfam" id="PF00001">
    <property type="entry name" value="7tm_1"/>
    <property type="match status" value="1"/>
</dbReference>
<evidence type="ECO:0000256" key="5">
    <source>
        <dbReference type="ARBA" id="ARBA00023040"/>
    </source>
</evidence>
<evidence type="ECO:0000256" key="6">
    <source>
        <dbReference type="ARBA" id="ARBA00023136"/>
    </source>
</evidence>
<dbReference type="PROSITE" id="PS50262">
    <property type="entry name" value="G_PROTEIN_RECEP_F1_2"/>
    <property type="match status" value="1"/>
</dbReference>
<comment type="subcellular location">
    <subcellularLocation>
        <location evidence="1">Cell membrane</location>
        <topology evidence="1">Multi-pass membrane protein</topology>
    </subcellularLocation>
</comment>
<dbReference type="SUPFAM" id="SSF81321">
    <property type="entry name" value="Family A G protein-coupled receptor-like"/>
    <property type="match status" value="1"/>
</dbReference>
<evidence type="ECO:0000313" key="13">
    <source>
        <dbReference type="EMBL" id="KAK1806031.1"/>
    </source>
</evidence>
<keyword evidence="6 11" id="KW-0472">Membrane</keyword>
<sequence length="557" mass="63855">MVVNNNEEQDTILIEQHCNSLPSSPAKRVSPAKKKQFFISQAIRNSDLTPKAKGRKSLRRQENTRYLDNLLERDECSKDEAEVCETASPSVFTEACTNGNYVEYWSDFMNRSGEEQEKLLALLEEEAQRRNSSKATKDQREFSPPSVNPAFNAQECFQRIDRRLRATLKRRHIPIGTLELLETDLLTFFEAQPHSIYITKLGSSFERLLLHALCQYMDLVSAKNAITHDIPYLVDAWLVPLVFALIMVIGLVGNSLVLYVISKHKKMWTATNLYIANLAMTDITFLVCCVPFTAVLYPLPSWVFGNFMCKFVSYIQQVSAQATCVTLTVMSVDRWYVTAYPLRSLQYRTPRVATMVSLGIWIGSFLVSLPVPLHTQTSVGEWHGPQVFCTESFPTAAHKKVFIIYNFLAVYMLPLLMICVCYLVMLYQMGRPVVEPVDNNYQLQLQTEHSVAVRARVSRMVLVIVQLFVLCWGPIQLFILVQAFSVHFRQDYYTYKVKIWAHCMSYSNSCINPIVYAFMGANFRKAFKRTFHCLFKQRVAVAQQPNGNANTEMHYVS</sequence>
<accession>A0AAD8ZVQ7</accession>
<dbReference type="PANTHER" id="PTHR45695">
    <property type="entry name" value="LEUCOKININ RECEPTOR-RELATED"/>
    <property type="match status" value="1"/>
</dbReference>
<evidence type="ECO:0000256" key="4">
    <source>
        <dbReference type="ARBA" id="ARBA00022989"/>
    </source>
</evidence>
<evidence type="ECO:0000256" key="1">
    <source>
        <dbReference type="ARBA" id="ARBA00004651"/>
    </source>
</evidence>
<dbReference type="PRINTS" id="PR01728">
    <property type="entry name" value="KISS1RECEPTR"/>
</dbReference>
<keyword evidence="14" id="KW-1185">Reference proteome</keyword>